<dbReference type="InterPro" id="IPR025657">
    <property type="entry name" value="RadC_JAB"/>
</dbReference>
<evidence type="ECO:0000256" key="3">
    <source>
        <dbReference type="ARBA" id="ARBA00022801"/>
    </source>
</evidence>
<evidence type="ECO:0000313" key="8">
    <source>
        <dbReference type="EMBL" id="MCD1653716.1"/>
    </source>
</evidence>
<comment type="caution">
    <text evidence="8">The sequence shown here is derived from an EMBL/GenBank/DDBJ whole genome shotgun (WGS) entry which is preliminary data.</text>
</comment>
<dbReference type="NCBIfam" id="NF000642">
    <property type="entry name" value="PRK00024.1"/>
    <property type="match status" value="1"/>
</dbReference>
<feature type="domain" description="MPN" evidence="7">
    <location>
        <begin position="98"/>
        <end position="220"/>
    </location>
</feature>
<dbReference type="Pfam" id="PF20582">
    <property type="entry name" value="UPF0758_N"/>
    <property type="match status" value="1"/>
</dbReference>
<sequence length="220" mass="24130">MQDNKEDAQKPDVRERIKTRGARSLSDPELIALLLRSGTRDNPVLNLAGRVMKVLDDSTIDQAFDLLQNLQGMGEGKAATVLAALELGRRFSGILHKKVKTAADVYPLVQHYADRKQEHFLCVSLNGAHEVLGIRVVSVGILNRTIVHPREVFCDPITDRAAAILVCHNHPSGQLEPSEEDRGITKRLAEAGELLGISVLDHLILSPRGGFFSFVEAGIM</sequence>
<evidence type="ECO:0000313" key="9">
    <source>
        <dbReference type="Proteomes" id="UP001198163"/>
    </source>
</evidence>
<dbReference type="NCBIfam" id="TIGR00608">
    <property type="entry name" value="radc"/>
    <property type="match status" value="1"/>
</dbReference>
<dbReference type="PROSITE" id="PS01302">
    <property type="entry name" value="UPF0758"/>
    <property type="match status" value="1"/>
</dbReference>
<dbReference type="Pfam" id="PF04002">
    <property type="entry name" value="RadC"/>
    <property type="match status" value="1"/>
</dbReference>
<evidence type="ECO:0000256" key="1">
    <source>
        <dbReference type="ARBA" id="ARBA00022670"/>
    </source>
</evidence>
<gene>
    <name evidence="8" type="primary">radC</name>
    <name evidence="8" type="ORF">K7J14_03260</name>
</gene>
<evidence type="ECO:0000256" key="2">
    <source>
        <dbReference type="ARBA" id="ARBA00022723"/>
    </source>
</evidence>
<dbReference type="GO" id="GO:0008237">
    <property type="term" value="F:metallopeptidase activity"/>
    <property type="evidence" value="ECO:0007669"/>
    <property type="project" value="UniProtKB-KW"/>
</dbReference>
<dbReference type="Proteomes" id="UP001198163">
    <property type="component" value="Unassembled WGS sequence"/>
</dbReference>
<dbReference type="AlphaFoldDB" id="A0AAE3EFW8"/>
<keyword evidence="5" id="KW-0482">Metalloprotease</keyword>
<evidence type="ECO:0000256" key="6">
    <source>
        <dbReference type="RuleBase" id="RU003797"/>
    </source>
</evidence>
<dbReference type="InterPro" id="IPR001405">
    <property type="entry name" value="UPF0758"/>
</dbReference>
<dbReference type="InterPro" id="IPR020891">
    <property type="entry name" value="UPF0758_CS"/>
</dbReference>
<keyword evidence="4" id="KW-0862">Zinc</keyword>
<dbReference type="GO" id="GO:0006508">
    <property type="term" value="P:proteolysis"/>
    <property type="evidence" value="ECO:0007669"/>
    <property type="project" value="UniProtKB-KW"/>
</dbReference>
<keyword evidence="3" id="KW-0378">Hydrolase</keyword>
<dbReference type="PROSITE" id="PS50249">
    <property type="entry name" value="MPN"/>
    <property type="match status" value="1"/>
</dbReference>
<dbReference type="InterPro" id="IPR037518">
    <property type="entry name" value="MPN"/>
</dbReference>
<dbReference type="PANTHER" id="PTHR30471:SF3">
    <property type="entry name" value="UPF0758 PROTEIN YEES-RELATED"/>
    <property type="match status" value="1"/>
</dbReference>
<dbReference type="Gene3D" id="3.40.140.10">
    <property type="entry name" value="Cytidine Deaminase, domain 2"/>
    <property type="match status" value="1"/>
</dbReference>
<dbReference type="GO" id="GO:0046872">
    <property type="term" value="F:metal ion binding"/>
    <property type="evidence" value="ECO:0007669"/>
    <property type="project" value="UniProtKB-KW"/>
</dbReference>
<keyword evidence="1" id="KW-0645">Protease</keyword>
<dbReference type="PANTHER" id="PTHR30471">
    <property type="entry name" value="DNA REPAIR PROTEIN RADC"/>
    <property type="match status" value="1"/>
</dbReference>
<dbReference type="CDD" id="cd08071">
    <property type="entry name" value="MPN_DUF2466"/>
    <property type="match status" value="1"/>
</dbReference>
<name>A0AAE3EFW8_9SPIR</name>
<keyword evidence="2" id="KW-0479">Metal-binding</keyword>
<accession>A0AAE3EFW8</accession>
<organism evidence="8 9">
    <name type="scientific">Teretinema zuelzerae</name>
    <dbReference type="NCBI Taxonomy" id="156"/>
    <lineage>
        <taxon>Bacteria</taxon>
        <taxon>Pseudomonadati</taxon>
        <taxon>Spirochaetota</taxon>
        <taxon>Spirochaetia</taxon>
        <taxon>Spirochaetales</taxon>
        <taxon>Treponemataceae</taxon>
        <taxon>Teretinema</taxon>
    </lineage>
</organism>
<comment type="similarity">
    <text evidence="6">Belongs to the UPF0758 family.</text>
</comment>
<reference evidence="8" key="1">
    <citation type="submission" date="2021-08" db="EMBL/GenBank/DDBJ databases">
        <title>Comparative analyses of Brucepasteria parasyntrophica and Teretinema zuelzerae.</title>
        <authorList>
            <person name="Song Y."/>
            <person name="Brune A."/>
        </authorList>
    </citation>
    <scope>NUCLEOTIDE SEQUENCE</scope>
    <source>
        <strain evidence="8">DSM 1903</strain>
    </source>
</reference>
<evidence type="ECO:0000256" key="4">
    <source>
        <dbReference type="ARBA" id="ARBA00022833"/>
    </source>
</evidence>
<dbReference type="EMBL" id="JAINWA010000001">
    <property type="protein sequence ID" value="MCD1653716.1"/>
    <property type="molecule type" value="Genomic_DNA"/>
</dbReference>
<protein>
    <submittedName>
        <fullName evidence="8">DNA repair protein RadC</fullName>
    </submittedName>
</protein>
<evidence type="ECO:0000259" key="7">
    <source>
        <dbReference type="PROSITE" id="PS50249"/>
    </source>
</evidence>
<dbReference type="InterPro" id="IPR046778">
    <property type="entry name" value="UPF0758_N"/>
</dbReference>
<evidence type="ECO:0000256" key="5">
    <source>
        <dbReference type="ARBA" id="ARBA00023049"/>
    </source>
</evidence>
<proteinExistence type="inferred from homology"/>
<keyword evidence="9" id="KW-1185">Reference proteome</keyword>